<protein>
    <submittedName>
        <fullName evidence="6">TlpA family protein disulfide reductase</fullName>
    </submittedName>
</protein>
<dbReference type="SUPFAM" id="SSF52833">
    <property type="entry name" value="Thioredoxin-like"/>
    <property type="match status" value="1"/>
</dbReference>
<organism evidence="6 7">
    <name type="scientific">Aestuariibaculum suncheonense</name>
    <dbReference type="NCBI Taxonomy" id="1028745"/>
    <lineage>
        <taxon>Bacteria</taxon>
        <taxon>Pseudomonadati</taxon>
        <taxon>Bacteroidota</taxon>
        <taxon>Flavobacteriia</taxon>
        <taxon>Flavobacteriales</taxon>
        <taxon>Flavobacteriaceae</taxon>
    </lineage>
</organism>
<evidence type="ECO:0000256" key="1">
    <source>
        <dbReference type="ARBA" id="ARBA00004196"/>
    </source>
</evidence>
<dbReference type="PROSITE" id="PS51352">
    <property type="entry name" value="THIOREDOXIN_2"/>
    <property type="match status" value="1"/>
</dbReference>
<name>A0A8J6Q5S7_9FLAO</name>
<feature type="domain" description="Thioredoxin" evidence="5">
    <location>
        <begin position="311"/>
        <end position="448"/>
    </location>
</feature>
<evidence type="ECO:0000256" key="3">
    <source>
        <dbReference type="ARBA" id="ARBA00023157"/>
    </source>
</evidence>
<evidence type="ECO:0000256" key="2">
    <source>
        <dbReference type="ARBA" id="ARBA00022748"/>
    </source>
</evidence>
<keyword evidence="3" id="KW-1015">Disulfide bond</keyword>
<proteinExistence type="predicted"/>
<dbReference type="RefSeq" id="WP_188215908.1">
    <property type="nucleotide sequence ID" value="NZ_BAABGH010000010.1"/>
</dbReference>
<dbReference type="EMBL" id="JACVXC010000002">
    <property type="protein sequence ID" value="MBD0835433.1"/>
    <property type="molecule type" value="Genomic_DNA"/>
</dbReference>
<dbReference type="GO" id="GO:0016491">
    <property type="term" value="F:oxidoreductase activity"/>
    <property type="evidence" value="ECO:0007669"/>
    <property type="project" value="InterPro"/>
</dbReference>
<reference evidence="6" key="2">
    <citation type="submission" date="2020-09" db="EMBL/GenBank/DDBJ databases">
        <authorList>
            <person name="Wu Z."/>
        </authorList>
    </citation>
    <scope>NUCLEOTIDE SEQUENCE</scope>
    <source>
        <strain evidence="6">SC17</strain>
    </source>
</reference>
<gene>
    <name evidence="6" type="ORF">ICJ84_08305</name>
</gene>
<dbReference type="InterPro" id="IPR036249">
    <property type="entry name" value="Thioredoxin-like_sf"/>
</dbReference>
<dbReference type="Proteomes" id="UP000602057">
    <property type="component" value="Unassembled WGS sequence"/>
</dbReference>
<reference evidence="6" key="1">
    <citation type="journal article" date="2013" name="Int. J. Syst. Evol. Microbiol.">
        <title>Aestuariibaculum suncheonense gen. nov., sp. nov., a marine bacterium of the family Flavobacteriaceae isolated from a tidal flat and emended descriptions of the genera Gaetbulibacter and Tamlana.</title>
        <authorList>
            <person name="Jeong S.H."/>
            <person name="Park M.S."/>
            <person name="Jin H.M."/>
            <person name="Lee K."/>
            <person name="Park W."/>
            <person name="Jeon C.O."/>
        </authorList>
    </citation>
    <scope>NUCLEOTIDE SEQUENCE</scope>
    <source>
        <strain evidence="6">SC17</strain>
    </source>
</reference>
<dbReference type="CDD" id="cd02966">
    <property type="entry name" value="TlpA_like_family"/>
    <property type="match status" value="1"/>
</dbReference>
<comment type="caution">
    <text evidence="6">The sequence shown here is derived from an EMBL/GenBank/DDBJ whole genome shotgun (WGS) entry which is preliminary data.</text>
</comment>
<keyword evidence="4" id="KW-0676">Redox-active center</keyword>
<keyword evidence="2" id="KW-0201">Cytochrome c-type biogenesis</keyword>
<evidence type="ECO:0000259" key="5">
    <source>
        <dbReference type="PROSITE" id="PS51352"/>
    </source>
</evidence>
<dbReference type="InterPro" id="IPR013766">
    <property type="entry name" value="Thioredoxin_domain"/>
</dbReference>
<evidence type="ECO:0000313" key="6">
    <source>
        <dbReference type="EMBL" id="MBD0835433.1"/>
    </source>
</evidence>
<dbReference type="Pfam" id="PF08534">
    <property type="entry name" value="Redoxin"/>
    <property type="match status" value="1"/>
</dbReference>
<comment type="subcellular location">
    <subcellularLocation>
        <location evidence="1">Cell envelope</location>
    </subcellularLocation>
</comment>
<accession>A0A8J6Q5S7</accession>
<dbReference type="InterPro" id="IPR013740">
    <property type="entry name" value="Redoxin"/>
</dbReference>
<dbReference type="Gene3D" id="3.40.30.10">
    <property type="entry name" value="Glutaredoxin"/>
    <property type="match status" value="1"/>
</dbReference>
<dbReference type="GO" id="GO:0017004">
    <property type="term" value="P:cytochrome complex assembly"/>
    <property type="evidence" value="ECO:0007669"/>
    <property type="project" value="UniProtKB-KW"/>
</dbReference>
<dbReference type="InterPro" id="IPR050553">
    <property type="entry name" value="Thioredoxin_ResA/DsbE_sf"/>
</dbReference>
<sequence length="448" mass="52252">MKYFLNLSLIFFVIVNAYAGGKTDKKLEIQITSQVDAEIVQVFRIEQGDKIIVDEFPLKTDGNRIFKDTVAQAFYVVKFNRVERKIYGKAGELVKLIVTDSTIDYVKPNKENKILDKWYNLSKEARRYSVKYHGLDSNELFKRTPFYDRQRALESASEDFHKQISKYRGDDYFKNAMHLLVDTEMTYFKVFFMQIPLLGYYDKNELPEDLYGSIKNEKRFSDPGLLEVFEYLLPYGKLYSGWCQYKDYTKMKPTIEYFASPEIKVAYLLGWAEMDKSGVELEKLEKKYLHLFKSGYSLQRLKKLQEQFAYLKDSSKTPNFEFQKLDDEIVPLSNYYGKLIVIDVWATWCGPCMKARPDFEALAEEMKDEDVTFIGVSVDDSDLKWKKTASNSHCVELRDKEKAFSKAYGLTTIPRYMIFSKEGGLLVKSAPSPKTSDLKKEILKHLGK</sequence>
<dbReference type="PANTHER" id="PTHR42852:SF6">
    <property type="entry name" value="THIOL:DISULFIDE INTERCHANGE PROTEIN DSBE"/>
    <property type="match status" value="1"/>
</dbReference>
<evidence type="ECO:0000313" key="7">
    <source>
        <dbReference type="Proteomes" id="UP000602057"/>
    </source>
</evidence>
<keyword evidence="7" id="KW-1185">Reference proteome</keyword>
<dbReference type="PANTHER" id="PTHR42852">
    <property type="entry name" value="THIOL:DISULFIDE INTERCHANGE PROTEIN DSBE"/>
    <property type="match status" value="1"/>
</dbReference>
<evidence type="ECO:0000256" key="4">
    <source>
        <dbReference type="ARBA" id="ARBA00023284"/>
    </source>
</evidence>
<dbReference type="GO" id="GO:0030313">
    <property type="term" value="C:cell envelope"/>
    <property type="evidence" value="ECO:0007669"/>
    <property type="project" value="UniProtKB-SubCell"/>
</dbReference>
<dbReference type="AlphaFoldDB" id="A0A8J6Q5S7"/>